<proteinExistence type="predicted"/>
<gene>
    <name evidence="1" type="ORF">GH807_05215</name>
</gene>
<reference evidence="1 2" key="1">
    <citation type="journal article" date="2020" name="mSystems">
        <title>Defining Genomic and Predicted Metabolic Features of the Acetobacterium Genus.</title>
        <authorList>
            <person name="Ross D.E."/>
            <person name="Marshall C.W."/>
            <person name="Gulliver D."/>
            <person name="May H.D."/>
            <person name="Norman R.S."/>
        </authorList>
    </citation>
    <scope>NUCLEOTIDE SEQUENCE [LARGE SCALE GENOMIC DNA]</scope>
    <source>
        <strain evidence="1 2">DSM 9173</strain>
    </source>
</reference>
<keyword evidence="2" id="KW-1185">Reference proteome</keyword>
<dbReference type="Proteomes" id="UP000653358">
    <property type="component" value="Unassembled WGS sequence"/>
</dbReference>
<evidence type="ECO:0008006" key="3">
    <source>
        <dbReference type="Google" id="ProtNLM"/>
    </source>
</evidence>
<evidence type="ECO:0000313" key="1">
    <source>
        <dbReference type="EMBL" id="MBC3796450.1"/>
    </source>
</evidence>
<dbReference type="EMBL" id="WJBB01000004">
    <property type="protein sequence ID" value="MBC3796450.1"/>
    <property type="molecule type" value="Genomic_DNA"/>
</dbReference>
<comment type="caution">
    <text evidence="1">The sequence shown here is derived from an EMBL/GenBank/DDBJ whole genome shotgun (WGS) entry which is preliminary data.</text>
</comment>
<evidence type="ECO:0000313" key="2">
    <source>
        <dbReference type="Proteomes" id="UP000653358"/>
    </source>
</evidence>
<dbReference type="RefSeq" id="WP_148606133.1">
    <property type="nucleotide sequence ID" value="NZ_RXYB01000031.1"/>
</dbReference>
<sequence length="62" mass="7006">MIYLISDVSKYELPLATAGSLNELAEICKVDQANVCRIIREQRTTKAFNGIPAKIYKFQEEA</sequence>
<accession>A0ABR6WJW3</accession>
<organism evidence="1 2">
    <name type="scientific">Acetobacterium tundrae</name>
    <dbReference type="NCBI Taxonomy" id="132932"/>
    <lineage>
        <taxon>Bacteria</taxon>
        <taxon>Bacillati</taxon>
        <taxon>Bacillota</taxon>
        <taxon>Clostridia</taxon>
        <taxon>Eubacteriales</taxon>
        <taxon>Eubacteriaceae</taxon>
        <taxon>Acetobacterium</taxon>
    </lineage>
</organism>
<name>A0ABR6WJW3_9FIRM</name>
<protein>
    <recommendedName>
        <fullName evidence="3">DNA-binding protein</fullName>
    </recommendedName>
</protein>